<evidence type="ECO:0000259" key="10">
    <source>
        <dbReference type="Pfam" id="PF05649"/>
    </source>
</evidence>
<evidence type="ECO:0000256" key="8">
    <source>
        <dbReference type="SAM" id="SignalP"/>
    </source>
</evidence>
<name>A0A9X6RKF2_HYPEX</name>
<keyword evidence="4" id="KW-0479">Metal-binding</keyword>
<feature type="domain" description="Peptidase M13 C-terminal" evidence="9">
    <location>
        <begin position="559"/>
        <end position="756"/>
    </location>
</feature>
<dbReference type="PROSITE" id="PS51885">
    <property type="entry name" value="NEPRILYSIN"/>
    <property type="match status" value="1"/>
</dbReference>
<dbReference type="Pfam" id="PF01431">
    <property type="entry name" value="Peptidase_M13"/>
    <property type="match status" value="1"/>
</dbReference>
<proteinExistence type="inferred from homology"/>
<dbReference type="GO" id="GO:0046872">
    <property type="term" value="F:metal ion binding"/>
    <property type="evidence" value="ECO:0007669"/>
    <property type="project" value="UniProtKB-KW"/>
</dbReference>
<evidence type="ECO:0000256" key="5">
    <source>
        <dbReference type="ARBA" id="ARBA00022801"/>
    </source>
</evidence>
<dbReference type="EMBL" id="MTYJ01000206">
    <property type="protein sequence ID" value="OWA50857.1"/>
    <property type="molecule type" value="Genomic_DNA"/>
</dbReference>
<dbReference type="Gene3D" id="1.10.1380.10">
    <property type="entry name" value="Neutral endopeptidase , domain2"/>
    <property type="match status" value="2"/>
</dbReference>
<dbReference type="Pfam" id="PF05649">
    <property type="entry name" value="Peptidase_M13_N"/>
    <property type="match status" value="2"/>
</dbReference>
<feature type="domain" description="Peptidase M13 N-terminal" evidence="10">
    <location>
        <begin position="111"/>
        <end position="241"/>
    </location>
</feature>
<dbReference type="SUPFAM" id="SSF55486">
    <property type="entry name" value="Metalloproteases ('zincins'), catalytic domain"/>
    <property type="match status" value="1"/>
</dbReference>
<dbReference type="GO" id="GO:0005886">
    <property type="term" value="C:plasma membrane"/>
    <property type="evidence" value="ECO:0007669"/>
    <property type="project" value="TreeGrafter"/>
</dbReference>
<dbReference type="GO" id="GO:0004222">
    <property type="term" value="F:metalloendopeptidase activity"/>
    <property type="evidence" value="ECO:0007669"/>
    <property type="project" value="InterPro"/>
</dbReference>
<dbReference type="InterPro" id="IPR018497">
    <property type="entry name" value="Peptidase_M13_C"/>
</dbReference>
<keyword evidence="12" id="KW-1185">Reference proteome</keyword>
<dbReference type="Gene3D" id="3.40.390.10">
    <property type="entry name" value="Collagenase (Catalytic Domain)"/>
    <property type="match status" value="2"/>
</dbReference>
<accession>A0A9X6RKF2</accession>
<sequence length="761" mass="85506">MMVRSKKTHSCWFLICVLFCLSLAFATLGGIVREVIFERLDILEGQHVNIKNNGTTNTSAVSDESMTESTTDLNNTSLPVVKVNVTACETQYCRDLALAAVMGMNTSVSVCNDFYEYACGGWKNRNPTGDSDTRWDLYVSVREKVNAELRDVLERKDTGDSSSAHQKARALYKSCVNSGRMESPKPWLSLLESTVGRFPFFINSRLPWNATAFDWLSAVKRTAQYGIDPFLSFSVILNTDQPGRSSDTITTKAWITIYGICGERLGGRARARQIFVKEQGLDVVENQGNEEAGEDYEAKVQHDNMTLGQFHSRCLKASMSLEQLLEYVRGRMPSSAGPQQHLVTQDLVVKVKNPGFFLRVHNKLAELSRNVKSQGVLANYIGWIVAHRLWPHLPKSVQDGTSLGMAHTTSEGTEASRKNWRVCVKFAKEWMKTAVGSLYATHYYDHSKTSKIQTMVEEIRLAFSSLLKSASWLDDQTKANAVLKLASTTAYIGYLPYITADIPTLDQEYSNLLVGSDLFQNVLSLRQYYQSKAMSRIFAVQTRFFKGFIDAVEVNARHVYNKNVIKLPAALLQNPFYDDRQPAYMKYARMGATIGHELAHGFESEGSKYDGEGNQIEWWTAESKQQFALRQADLITRYNSFTLPKAGSVNGTLTLNENIADEAGIKAAYEAFQHFRKIDGRPIPLLPRFLTWSEDQLFFLTWAQKYCVAYTSSSLKLQMTDVHSPGKFRVNGPLSVMPQFAKAFNCSIGSAMNPSTNLGFW</sequence>
<keyword evidence="5" id="KW-0378">Hydrolase</keyword>
<evidence type="ECO:0000256" key="7">
    <source>
        <dbReference type="ARBA" id="ARBA00023049"/>
    </source>
</evidence>
<protein>
    <submittedName>
        <fullName evidence="11">Neprilysin-11</fullName>
    </submittedName>
</protein>
<keyword evidence="3" id="KW-0645">Protease</keyword>
<dbReference type="InterPro" id="IPR008753">
    <property type="entry name" value="Peptidase_M13_N"/>
</dbReference>
<comment type="caution">
    <text evidence="11">The sequence shown here is derived from an EMBL/GenBank/DDBJ whole genome shotgun (WGS) entry which is preliminary data.</text>
</comment>
<evidence type="ECO:0000256" key="4">
    <source>
        <dbReference type="ARBA" id="ARBA00022723"/>
    </source>
</evidence>
<reference evidence="12" key="1">
    <citation type="submission" date="2017-01" db="EMBL/GenBank/DDBJ databases">
        <title>Comparative genomics of anhydrobiosis in the tardigrade Hypsibius dujardini.</title>
        <authorList>
            <person name="Yoshida Y."/>
            <person name="Koutsovoulos G."/>
            <person name="Laetsch D."/>
            <person name="Stevens L."/>
            <person name="Kumar S."/>
            <person name="Horikawa D."/>
            <person name="Ishino K."/>
            <person name="Komine S."/>
            <person name="Tomita M."/>
            <person name="Blaxter M."/>
            <person name="Arakawa K."/>
        </authorList>
    </citation>
    <scope>NUCLEOTIDE SEQUENCE [LARGE SCALE GENOMIC DNA]</scope>
    <source>
        <strain evidence="12">Z151</strain>
    </source>
</reference>
<evidence type="ECO:0000259" key="9">
    <source>
        <dbReference type="Pfam" id="PF01431"/>
    </source>
</evidence>
<evidence type="ECO:0000256" key="1">
    <source>
        <dbReference type="ARBA" id="ARBA00001947"/>
    </source>
</evidence>
<dbReference type="InterPro" id="IPR000718">
    <property type="entry name" value="Peptidase_M13"/>
</dbReference>
<evidence type="ECO:0000313" key="12">
    <source>
        <dbReference type="Proteomes" id="UP000192578"/>
    </source>
</evidence>
<evidence type="ECO:0000256" key="6">
    <source>
        <dbReference type="ARBA" id="ARBA00022833"/>
    </source>
</evidence>
<organism evidence="11 12">
    <name type="scientific">Hypsibius exemplaris</name>
    <name type="common">Freshwater tardigrade</name>
    <dbReference type="NCBI Taxonomy" id="2072580"/>
    <lineage>
        <taxon>Eukaryota</taxon>
        <taxon>Metazoa</taxon>
        <taxon>Ecdysozoa</taxon>
        <taxon>Tardigrada</taxon>
        <taxon>Eutardigrada</taxon>
        <taxon>Parachela</taxon>
        <taxon>Hypsibioidea</taxon>
        <taxon>Hypsibiidae</taxon>
        <taxon>Hypsibius</taxon>
    </lineage>
</organism>
<dbReference type="CDD" id="cd08662">
    <property type="entry name" value="M13"/>
    <property type="match status" value="1"/>
</dbReference>
<dbReference type="InterPro" id="IPR024079">
    <property type="entry name" value="MetalloPept_cat_dom_sf"/>
</dbReference>
<dbReference type="PRINTS" id="PR00786">
    <property type="entry name" value="NEPRILYSIN"/>
</dbReference>
<keyword evidence="6" id="KW-0862">Zinc</keyword>
<feature type="domain" description="Peptidase M13 N-terminal" evidence="10">
    <location>
        <begin position="305"/>
        <end position="494"/>
    </location>
</feature>
<keyword evidence="7" id="KW-0482">Metalloprotease</keyword>
<gene>
    <name evidence="11" type="ORF">BV898_15361</name>
</gene>
<dbReference type="AlphaFoldDB" id="A0A9X6RKF2"/>
<dbReference type="OrthoDB" id="6475849at2759"/>
<dbReference type="GO" id="GO:0016485">
    <property type="term" value="P:protein processing"/>
    <property type="evidence" value="ECO:0007669"/>
    <property type="project" value="TreeGrafter"/>
</dbReference>
<dbReference type="PANTHER" id="PTHR11733:SF167">
    <property type="entry name" value="FI17812P1-RELATED"/>
    <property type="match status" value="1"/>
</dbReference>
<evidence type="ECO:0000313" key="11">
    <source>
        <dbReference type="EMBL" id="OWA50857.1"/>
    </source>
</evidence>
<feature type="signal peptide" evidence="8">
    <location>
        <begin position="1"/>
        <end position="26"/>
    </location>
</feature>
<evidence type="ECO:0000256" key="2">
    <source>
        <dbReference type="ARBA" id="ARBA00007357"/>
    </source>
</evidence>
<dbReference type="InterPro" id="IPR042089">
    <property type="entry name" value="Peptidase_M13_dom_2"/>
</dbReference>
<feature type="chain" id="PRO_5040991889" evidence="8">
    <location>
        <begin position="27"/>
        <end position="761"/>
    </location>
</feature>
<comment type="cofactor">
    <cofactor evidence="1">
        <name>Zn(2+)</name>
        <dbReference type="ChEBI" id="CHEBI:29105"/>
    </cofactor>
</comment>
<comment type="similarity">
    <text evidence="2">Belongs to the peptidase M13 family.</text>
</comment>
<dbReference type="PANTHER" id="PTHR11733">
    <property type="entry name" value="ZINC METALLOPROTEASE FAMILY M13 NEPRILYSIN-RELATED"/>
    <property type="match status" value="1"/>
</dbReference>
<keyword evidence="8" id="KW-0732">Signal</keyword>
<evidence type="ECO:0000256" key="3">
    <source>
        <dbReference type="ARBA" id="ARBA00022670"/>
    </source>
</evidence>
<dbReference type="Proteomes" id="UP000192578">
    <property type="component" value="Unassembled WGS sequence"/>
</dbReference>